<dbReference type="AlphaFoldDB" id="A0A5E6WHW3"/>
<dbReference type="Gene3D" id="2.130.10.10">
    <property type="entry name" value="YVTN repeat-like/Quinoprotein amine dehydrogenase"/>
    <property type="match status" value="1"/>
</dbReference>
<accession>A0A5E6WHW3</accession>
<keyword evidence="2" id="KW-0604">Photosystem II</keyword>
<dbReference type="EMBL" id="CABVGY010000032">
    <property type="protein sequence ID" value="VVN28578.1"/>
    <property type="molecule type" value="Genomic_DNA"/>
</dbReference>
<dbReference type="Gene3D" id="2.120.10.10">
    <property type="match status" value="1"/>
</dbReference>
<dbReference type="CDD" id="cd15482">
    <property type="entry name" value="Sialidase_non-viral"/>
    <property type="match status" value="1"/>
</dbReference>
<evidence type="ECO:0000256" key="1">
    <source>
        <dbReference type="ARBA" id="ARBA00022531"/>
    </source>
</evidence>
<sequence>MSLRHLDLLAGVGVCLLATAVYAEPPRLDYQISPNHVLLLNIAASGQHLVAVGERGVVLIADEHGQAWNTVRTATTRTLSGVAFANPQVGVVVGHGGALLRTVDGGQHWTAVEADTDDEALLGVVALGEGRMAAWGAFGLYLLSKDDGASWEHLPILDNDFDRHISRIIPLANGEYLLVGESGTLAKSADHGETWQALQSPYAGSLFGALQLHNGDLLIYGMRGNLWLSSDGGQTWTRRNTATTFAFNGAVELKSGRILVFGNSGLLLASDDQGRSFNTLPSTQASLAKAIQLDDGQLLAVGDRGVTPLAANVTERQE</sequence>
<proteinExistence type="predicted"/>
<evidence type="ECO:0000259" key="3">
    <source>
        <dbReference type="Pfam" id="PF14870"/>
    </source>
</evidence>
<evidence type="ECO:0000313" key="5">
    <source>
        <dbReference type="Proteomes" id="UP000326729"/>
    </source>
</evidence>
<feature type="domain" description="Photosynthesis system II assembly factor Ycf48/Hcf136-like" evidence="3">
    <location>
        <begin position="64"/>
        <end position="227"/>
    </location>
</feature>
<dbReference type="GO" id="GO:0015979">
    <property type="term" value="P:photosynthesis"/>
    <property type="evidence" value="ECO:0007669"/>
    <property type="project" value="UniProtKB-KW"/>
</dbReference>
<protein>
    <submittedName>
        <fullName evidence="4">Ycf48-like protein</fullName>
    </submittedName>
</protein>
<dbReference type="GO" id="GO:0009523">
    <property type="term" value="C:photosystem II"/>
    <property type="evidence" value="ECO:0007669"/>
    <property type="project" value="UniProtKB-KW"/>
</dbReference>
<keyword evidence="1" id="KW-0602">Photosynthesis</keyword>
<evidence type="ECO:0000256" key="2">
    <source>
        <dbReference type="ARBA" id="ARBA00023276"/>
    </source>
</evidence>
<dbReference type="RefSeq" id="WP_150718326.1">
    <property type="nucleotide sequence ID" value="NZ_CABVGY010000032.1"/>
</dbReference>
<evidence type="ECO:0000313" key="4">
    <source>
        <dbReference type="EMBL" id="VVN28578.1"/>
    </source>
</evidence>
<dbReference type="PANTHER" id="PTHR47199">
    <property type="entry name" value="PHOTOSYSTEM II STABILITY/ASSEMBLY FACTOR HCF136, CHLOROPLASTIC"/>
    <property type="match status" value="1"/>
</dbReference>
<organism evidence="4 5">
    <name type="scientific">Pseudomonas fluorescens</name>
    <dbReference type="NCBI Taxonomy" id="294"/>
    <lineage>
        <taxon>Bacteria</taxon>
        <taxon>Pseudomonadati</taxon>
        <taxon>Pseudomonadota</taxon>
        <taxon>Gammaproteobacteria</taxon>
        <taxon>Pseudomonadales</taxon>
        <taxon>Pseudomonadaceae</taxon>
        <taxon>Pseudomonas</taxon>
    </lineage>
</organism>
<dbReference type="Pfam" id="PF14870">
    <property type="entry name" value="PSII_BNR"/>
    <property type="match status" value="1"/>
</dbReference>
<dbReference type="Proteomes" id="UP000326729">
    <property type="component" value="Unassembled WGS sequence"/>
</dbReference>
<name>A0A5E6WHW3_PSEFL</name>
<dbReference type="SUPFAM" id="SSF110296">
    <property type="entry name" value="Oligoxyloglucan reducing end-specific cellobiohydrolase"/>
    <property type="match status" value="1"/>
</dbReference>
<reference evidence="4 5" key="1">
    <citation type="submission" date="2019-09" db="EMBL/GenBank/DDBJ databases">
        <authorList>
            <person name="Chandra G."/>
            <person name="Truman W A."/>
        </authorList>
    </citation>
    <scope>NUCLEOTIDE SEQUENCE [LARGE SCALE GENOMIC DNA]</scope>
    <source>
        <strain evidence="4">PS659</strain>
    </source>
</reference>
<dbReference type="OrthoDB" id="9813892at2"/>
<dbReference type="PANTHER" id="PTHR47199:SF2">
    <property type="entry name" value="PHOTOSYSTEM II STABILITY_ASSEMBLY FACTOR HCF136, CHLOROPLASTIC"/>
    <property type="match status" value="1"/>
</dbReference>
<dbReference type="InterPro" id="IPR015943">
    <property type="entry name" value="WD40/YVTN_repeat-like_dom_sf"/>
</dbReference>
<dbReference type="InterPro" id="IPR028203">
    <property type="entry name" value="PSII_CF48-like_dom"/>
</dbReference>
<gene>
    <name evidence="4" type="primary">hcf136_5</name>
    <name evidence="4" type="ORF">PS659_04755</name>
</gene>